<keyword evidence="2" id="KW-1133">Transmembrane helix</keyword>
<dbReference type="AlphaFoldDB" id="A0A0M3HMK9"/>
<evidence type="ECO:0000256" key="2">
    <source>
        <dbReference type="SAM" id="Phobius"/>
    </source>
</evidence>
<feature type="region of interest" description="Disordered" evidence="1">
    <location>
        <begin position="36"/>
        <end position="60"/>
    </location>
</feature>
<evidence type="ECO:0000313" key="4">
    <source>
        <dbReference type="WBParaSite" id="ALUE_0000277201-mRNA-1"/>
    </source>
</evidence>
<keyword evidence="3" id="KW-1185">Reference proteome</keyword>
<proteinExistence type="predicted"/>
<reference evidence="4" key="1">
    <citation type="submission" date="2017-02" db="UniProtKB">
        <authorList>
            <consortium name="WormBaseParasite"/>
        </authorList>
    </citation>
    <scope>IDENTIFICATION</scope>
</reference>
<dbReference type="Proteomes" id="UP000036681">
    <property type="component" value="Unplaced"/>
</dbReference>
<keyword evidence="2" id="KW-0812">Transmembrane</keyword>
<evidence type="ECO:0000256" key="1">
    <source>
        <dbReference type="SAM" id="MobiDB-lite"/>
    </source>
</evidence>
<evidence type="ECO:0000313" key="3">
    <source>
        <dbReference type="Proteomes" id="UP000036681"/>
    </source>
</evidence>
<dbReference type="WBParaSite" id="ALUE_0000277201-mRNA-1">
    <property type="protein sequence ID" value="ALUE_0000277201-mRNA-1"/>
    <property type="gene ID" value="ALUE_0000277201"/>
</dbReference>
<organism evidence="3 4">
    <name type="scientific">Ascaris lumbricoides</name>
    <name type="common">Giant roundworm</name>
    <dbReference type="NCBI Taxonomy" id="6252"/>
    <lineage>
        <taxon>Eukaryota</taxon>
        <taxon>Metazoa</taxon>
        <taxon>Ecdysozoa</taxon>
        <taxon>Nematoda</taxon>
        <taxon>Chromadorea</taxon>
        <taxon>Rhabditida</taxon>
        <taxon>Spirurina</taxon>
        <taxon>Ascaridomorpha</taxon>
        <taxon>Ascaridoidea</taxon>
        <taxon>Ascarididae</taxon>
        <taxon>Ascaris</taxon>
    </lineage>
</organism>
<keyword evidence="2" id="KW-0472">Membrane</keyword>
<feature type="transmembrane region" description="Helical" evidence="2">
    <location>
        <begin position="265"/>
        <end position="286"/>
    </location>
</feature>
<sequence>MLHIMVNVTPSTIWGTCSAGVSICFAAQFPVRTSSLPAPTARSDNDARATPETGGETRPLRVSDIHGELSRSICVHGSEHSALGPRCFHFSQPTHLAYLRTPFCELCKRHLTSASFARVSSAPRLRDECNNVLTHCPHCIQLEMRLSCVCGYRGQQVHLSCLQTWSNSRFIHPQALCQELGTDFGLKAAETVEHVLVLKPYEERRSSYEKFVFPRKKIEWEGEENGSGEQQYNALVLNVRMDHFRPCYCFWQKSLICRIYLDCHVGVVFLNVGCFVCIAVWGVLVFEDKTKIKKLSAQKKVLLSHEPILRKSLAKAAADFDVMLALEQNLNHLCELSSASSSVEVENQPSQKTTLHPNRTNAAHSHSNITLLAAKRYGLIGITLVTYARTLHRAFYI</sequence>
<accession>A0A0M3HMK9</accession>
<name>A0A0M3HMK9_ASCLU</name>
<protein>
    <submittedName>
        <fullName evidence="4">RING-CH-type domain-containing protein</fullName>
    </submittedName>
</protein>